<accession>A0A5J4L873</accession>
<protein>
    <submittedName>
        <fullName evidence="3">Uncharacterized protein</fullName>
    </submittedName>
</protein>
<dbReference type="EMBL" id="BLAB01000002">
    <property type="protein sequence ID" value="GER94947.1"/>
    <property type="molecule type" value="Genomic_DNA"/>
</dbReference>
<name>A0A5J4L873_9ZZZZ</name>
<reference evidence="3" key="1">
    <citation type="submission" date="2019-10" db="EMBL/GenBank/DDBJ databases">
        <title>Metagenomic sequencing of thiosulfate-disproportionating enrichment culture.</title>
        <authorList>
            <person name="Umezawa K."/>
            <person name="Kojima H."/>
            <person name="Fukui M."/>
        </authorList>
    </citation>
    <scope>NUCLEOTIDE SEQUENCE</scope>
    <source>
        <strain evidence="3">45J</strain>
    </source>
</reference>
<dbReference type="AlphaFoldDB" id="A0A5J4L873"/>
<gene>
    <name evidence="2" type="ORF">A45J_2592</name>
    <name evidence="3" type="ORF">A45J_2713</name>
</gene>
<feature type="region of interest" description="Disordered" evidence="1">
    <location>
        <begin position="16"/>
        <end position="39"/>
    </location>
</feature>
<evidence type="ECO:0000256" key="1">
    <source>
        <dbReference type="SAM" id="MobiDB-lite"/>
    </source>
</evidence>
<dbReference type="EMBL" id="BLAB01000001">
    <property type="protein sequence ID" value="GER94826.1"/>
    <property type="molecule type" value="Genomic_DNA"/>
</dbReference>
<proteinExistence type="predicted"/>
<organism evidence="3">
    <name type="scientific">hot springs metagenome</name>
    <dbReference type="NCBI Taxonomy" id="433727"/>
    <lineage>
        <taxon>unclassified sequences</taxon>
        <taxon>metagenomes</taxon>
        <taxon>ecological metagenomes</taxon>
    </lineage>
</organism>
<comment type="caution">
    <text evidence="3">The sequence shown here is derived from an EMBL/GenBank/DDBJ whole genome shotgun (WGS) entry which is preliminary data.</text>
</comment>
<sequence length="39" mass="4600">MVRIRSVGIKVRKLKSPREKWNAPVGEKRGRRNKELRVA</sequence>
<evidence type="ECO:0000313" key="3">
    <source>
        <dbReference type="EMBL" id="GER94947.1"/>
    </source>
</evidence>
<evidence type="ECO:0000313" key="2">
    <source>
        <dbReference type="EMBL" id="GER94826.1"/>
    </source>
</evidence>